<proteinExistence type="predicted"/>
<protein>
    <submittedName>
        <fullName evidence="1">Uncharacterized protein</fullName>
    </submittedName>
</protein>
<sequence>MALYQKIPLIEYHRNLSTGFIIEPYFVFRRLLFYLQRITIKVLKFAANKEDIEYSITRFYNESCGRY</sequence>
<dbReference type="AlphaFoldDB" id="A0A9D1F114"/>
<reference evidence="1" key="1">
    <citation type="submission" date="2020-10" db="EMBL/GenBank/DDBJ databases">
        <authorList>
            <person name="Gilroy R."/>
        </authorList>
    </citation>
    <scope>NUCLEOTIDE SEQUENCE</scope>
    <source>
        <strain evidence="1">6276</strain>
    </source>
</reference>
<organism evidence="1 2">
    <name type="scientific">Candidatus Scatousia excrementigallinarum</name>
    <dbReference type="NCBI Taxonomy" id="2840935"/>
    <lineage>
        <taxon>Bacteria</taxon>
        <taxon>Candidatus Scatousia</taxon>
    </lineage>
</organism>
<accession>A0A9D1F114</accession>
<name>A0A9D1F114_9BACT</name>
<comment type="caution">
    <text evidence="1">The sequence shown here is derived from an EMBL/GenBank/DDBJ whole genome shotgun (WGS) entry which is preliminary data.</text>
</comment>
<evidence type="ECO:0000313" key="1">
    <source>
        <dbReference type="EMBL" id="HIS37229.1"/>
    </source>
</evidence>
<evidence type="ECO:0000313" key="2">
    <source>
        <dbReference type="Proteomes" id="UP000823928"/>
    </source>
</evidence>
<gene>
    <name evidence="1" type="ORF">IAC10_11475</name>
</gene>
<dbReference type="Proteomes" id="UP000823928">
    <property type="component" value="Unassembled WGS sequence"/>
</dbReference>
<dbReference type="EMBL" id="DVIU01000225">
    <property type="protein sequence ID" value="HIS37229.1"/>
    <property type="molecule type" value="Genomic_DNA"/>
</dbReference>
<reference evidence="1" key="2">
    <citation type="journal article" date="2021" name="PeerJ">
        <title>Extensive microbial diversity within the chicken gut microbiome revealed by metagenomics and culture.</title>
        <authorList>
            <person name="Gilroy R."/>
            <person name="Ravi A."/>
            <person name="Getino M."/>
            <person name="Pursley I."/>
            <person name="Horton D.L."/>
            <person name="Alikhan N.F."/>
            <person name="Baker D."/>
            <person name="Gharbi K."/>
            <person name="Hall N."/>
            <person name="Watson M."/>
            <person name="Adriaenssens E.M."/>
            <person name="Foster-Nyarko E."/>
            <person name="Jarju S."/>
            <person name="Secka A."/>
            <person name="Antonio M."/>
            <person name="Oren A."/>
            <person name="Chaudhuri R.R."/>
            <person name="La Ragione R."/>
            <person name="Hildebrand F."/>
            <person name="Pallen M.J."/>
        </authorList>
    </citation>
    <scope>NUCLEOTIDE SEQUENCE</scope>
    <source>
        <strain evidence="1">6276</strain>
    </source>
</reference>